<name>A0A210PY61_MIZYE</name>
<reference evidence="2 3" key="1">
    <citation type="journal article" date="2017" name="Nat. Ecol. Evol.">
        <title>Scallop genome provides insights into evolution of bilaterian karyotype and development.</title>
        <authorList>
            <person name="Wang S."/>
            <person name="Zhang J."/>
            <person name="Jiao W."/>
            <person name="Li J."/>
            <person name="Xun X."/>
            <person name="Sun Y."/>
            <person name="Guo X."/>
            <person name="Huan P."/>
            <person name="Dong B."/>
            <person name="Zhang L."/>
            <person name="Hu X."/>
            <person name="Sun X."/>
            <person name="Wang J."/>
            <person name="Zhao C."/>
            <person name="Wang Y."/>
            <person name="Wang D."/>
            <person name="Huang X."/>
            <person name="Wang R."/>
            <person name="Lv J."/>
            <person name="Li Y."/>
            <person name="Zhang Z."/>
            <person name="Liu B."/>
            <person name="Lu W."/>
            <person name="Hui Y."/>
            <person name="Liang J."/>
            <person name="Zhou Z."/>
            <person name="Hou R."/>
            <person name="Li X."/>
            <person name="Liu Y."/>
            <person name="Li H."/>
            <person name="Ning X."/>
            <person name="Lin Y."/>
            <person name="Zhao L."/>
            <person name="Xing Q."/>
            <person name="Dou J."/>
            <person name="Li Y."/>
            <person name="Mao J."/>
            <person name="Guo H."/>
            <person name="Dou H."/>
            <person name="Li T."/>
            <person name="Mu C."/>
            <person name="Jiang W."/>
            <person name="Fu Q."/>
            <person name="Fu X."/>
            <person name="Miao Y."/>
            <person name="Liu J."/>
            <person name="Yu Q."/>
            <person name="Li R."/>
            <person name="Liao H."/>
            <person name="Li X."/>
            <person name="Kong Y."/>
            <person name="Jiang Z."/>
            <person name="Chourrout D."/>
            <person name="Li R."/>
            <person name="Bao Z."/>
        </authorList>
    </citation>
    <scope>NUCLEOTIDE SEQUENCE [LARGE SCALE GENOMIC DNA]</scope>
    <source>
        <strain evidence="2 3">PY_sf001</strain>
    </source>
</reference>
<dbReference type="EMBL" id="NEDP02005399">
    <property type="protein sequence ID" value="OWF41412.1"/>
    <property type="molecule type" value="Genomic_DNA"/>
</dbReference>
<sequence length="64" mass="7533">MKVLKRPKSGETTPTPHKYHKKSMNCIRVAINRYIQDIGREMDIVNGTEFKRENKFLDGLLKEK</sequence>
<feature type="region of interest" description="Disordered" evidence="1">
    <location>
        <begin position="1"/>
        <end position="20"/>
    </location>
</feature>
<evidence type="ECO:0000313" key="2">
    <source>
        <dbReference type="EMBL" id="OWF41412.1"/>
    </source>
</evidence>
<keyword evidence="3" id="KW-1185">Reference proteome</keyword>
<protein>
    <submittedName>
        <fullName evidence="2">Uncharacterized protein</fullName>
    </submittedName>
</protein>
<gene>
    <name evidence="2" type="ORF">KP79_PYT25055</name>
</gene>
<accession>A0A210PY61</accession>
<proteinExistence type="predicted"/>
<organism evidence="2 3">
    <name type="scientific">Mizuhopecten yessoensis</name>
    <name type="common">Japanese scallop</name>
    <name type="synonym">Patinopecten yessoensis</name>
    <dbReference type="NCBI Taxonomy" id="6573"/>
    <lineage>
        <taxon>Eukaryota</taxon>
        <taxon>Metazoa</taxon>
        <taxon>Spiralia</taxon>
        <taxon>Lophotrochozoa</taxon>
        <taxon>Mollusca</taxon>
        <taxon>Bivalvia</taxon>
        <taxon>Autobranchia</taxon>
        <taxon>Pteriomorphia</taxon>
        <taxon>Pectinida</taxon>
        <taxon>Pectinoidea</taxon>
        <taxon>Pectinidae</taxon>
        <taxon>Mizuhopecten</taxon>
    </lineage>
</organism>
<evidence type="ECO:0000256" key="1">
    <source>
        <dbReference type="SAM" id="MobiDB-lite"/>
    </source>
</evidence>
<evidence type="ECO:0000313" key="3">
    <source>
        <dbReference type="Proteomes" id="UP000242188"/>
    </source>
</evidence>
<comment type="caution">
    <text evidence="2">The sequence shown here is derived from an EMBL/GenBank/DDBJ whole genome shotgun (WGS) entry which is preliminary data.</text>
</comment>
<dbReference type="Proteomes" id="UP000242188">
    <property type="component" value="Unassembled WGS sequence"/>
</dbReference>
<dbReference type="AlphaFoldDB" id="A0A210PY61"/>